<dbReference type="PANTHER" id="PTHR19328">
    <property type="entry name" value="HEDGEHOG-INTERACTING PROTEIN"/>
    <property type="match status" value="1"/>
</dbReference>
<dbReference type="STRING" id="1237085.Ngar_c35550"/>
<dbReference type="Pfam" id="PF07995">
    <property type="entry name" value="GSDH"/>
    <property type="match status" value="1"/>
</dbReference>
<dbReference type="InterPro" id="IPR011041">
    <property type="entry name" value="Quinoprot_gluc/sorb_DH_b-prop"/>
</dbReference>
<name>K0ILJ9_NITGG</name>
<dbReference type="InParanoid" id="K0ILJ9"/>
<dbReference type="GeneID" id="13797366"/>
<gene>
    <name evidence="2" type="ordered locus">Ngar_c35550</name>
</gene>
<keyword evidence="3" id="KW-1185">Reference proteome</keyword>
<dbReference type="SUPFAM" id="SSF50952">
    <property type="entry name" value="Soluble quinoprotein glucose dehydrogenase"/>
    <property type="match status" value="1"/>
</dbReference>
<dbReference type="InterPro" id="IPR012938">
    <property type="entry name" value="Glc/Sorbosone_DH"/>
</dbReference>
<dbReference type="KEGG" id="nga:Ngar_c35550"/>
<dbReference type="PANTHER" id="PTHR19328:SF13">
    <property type="entry name" value="HIPL1 PROTEIN"/>
    <property type="match status" value="1"/>
</dbReference>
<evidence type="ECO:0000259" key="1">
    <source>
        <dbReference type="Pfam" id="PF07995"/>
    </source>
</evidence>
<dbReference type="AlphaFoldDB" id="K0ILJ9"/>
<reference evidence="2 3" key="1">
    <citation type="journal article" date="2012" name="Environ. Microbiol.">
        <title>The genome of the ammonia-oxidizing Candidatus Nitrososphaera gargensis: insights into metabolic versatility and environmental adaptations.</title>
        <authorList>
            <person name="Spang A."/>
            <person name="Poehlein A."/>
            <person name="Offre P."/>
            <person name="Zumbragel S."/>
            <person name="Haider S."/>
            <person name="Rychlik N."/>
            <person name="Nowka B."/>
            <person name="Schmeisser C."/>
            <person name="Lebedeva E.V."/>
            <person name="Rattei T."/>
            <person name="Bohm C."/>
            <person name="Schmid M."/>
            <person name="Galushko A."/>
            <person name="Hatzenpichler R."/>
            <person name="Weinmaier T."/>
            <person name="Daniel R."/>
            <person name="Schleper C."/>
            <person name="Spieck E."/>
            <person name="Streit W."/>
            <person name="Wagner M."/>
        </authorList>
    </citation>
    <scope>NUCLEOTIDE SEQUENCE [LARGE SCALE GENOMIC DNA]</scope>
    <source>
        <strain evidence="3">Ga9.2</strain>
    </source>
</reference>
<dbReference type="Proteomes" id="UP000008037">
    <property type="component" value="Chromosome"/>
</dbReference>
<organism evidence="2 3">
    <name type="scientific">Nitrososphaera gargensis (strain Ga9.2)</name>
    <dbReference type="NCBI Taxonomy" id="1237085"/>
    <lineage>
        <taxon>Archaea</taxon>
        <taxon>Nitrososphaerota</taxon>
        <taxon>Nitrososphaeria</taxon>
        <taxon>Nitrososphaerales</taxon>
        <taxon>Nitrososphaeraceae</taxon>
        <taxon>Nitrososphaera</taxon>
    </lineage>
</organism>
<accession>K0ILJ9</accession>
<evidence type="ECO:0000313" key="2">
    <source>
        <dbReference type="EMBL" id="AFU60468.1"/>
    </source>
</evidence>
<dbReference type="BioCyc" id="CNIT1237085:G1324-3556-MONOMER"/>
<proteinExistence type="predicted"/>
<dbReference type="Gene3D" id="2.120.10.30">
    <property type="entry name" value="TolB, C-terminal domain"/>
    <property type="match status" value="1"/>
</dbReference>
<dbReference type="HOGENOM" id="CLU_677373_0_0_2"/>
<evidence type="ECO:0000313" key="3">
    <source>
        <dbReference type="Proteomes" id="UP000008037"/>
    </source>
</evidence>
<feature type="domain" description="Glucose/Sorbosone dehydrogenase" evidence="1">
    <location>
        <begin position="52"/>
        <end position="421"/>
    </location>
</feature>
<dbReference type="EMBL" id="CP002408">
    <property type="protein sequence ID" value="AFU60468.1"/>
    <property type="molecule type" value="Genomic_DNA"/>
</dbReference>
<dbReference type="RefSeq" id="WP_015021000.1">
    <property type="nucleotide sequence ID" value="NC_018719.1"/>
</dbReference>
<protein>
    <submittedName>
        <fullName evidence="2">Putative quinoprotein glucose/ sorbosone dehydrogenase</fullName>
    </submittedName>
</protein>
<dbReference type="InterPro" id="IPR011042">
    <property type="entry name" value="6-blade_b-propeller_TolB-like"/>
</dbReference>
<sequence>MYVLAAGAAVGIVAVILFLALASDSSIAHEQEKNMPLLHDAGLDIELVAEGLAYPTSMRFLDDDSGSILVLQKNDGQVRLVSGGRLAEEPVLQVDVANEAERGLLGIAVWDGGNDTTSVFLYLTEVDDNSGEIRNRVYKYLYDENEKTLINRARILDLPGEPGPFHDGGKVTIGPDGNLYAVIGDVNAGGGMLDNQILGRLPDDKSVVFRVDRDTGMPVEGNPFYYNNYTGDMEKLRRYYAYGIRNSFGLDFDPLTGRLWITENGPDSYDEINVVEPGFNSGWHKVMGPISRTNATEGDLVLFNGSQYRDPVFSWRAPIGVTDIEFFDSPKLGEKYQNNIFVGDINYGNLYFFKLNKERDGLELDSINGLADLVADPVGDDMLGEASPVIIGERFGRITDIETGPDGYLYVLTYLDGKIYRITERE</sequence>